<dbReference type="EMBL" id="JXTB01000299">
    <property type="protein sequence ID" value="PON47158.1"/>
    <property type="molecule type" value="Genomic_DNA"/>
</dbReference>
<gene>
    <name evidence="1" type="ORF">PanWU01x14_246670</name>
</gene>
<organism evidence="1 2">
    <name type="scientific">Parasponia andersonii</name>
    <name type="common">Sponia andersonii</name>
    <dbReference type="NCBI Taxonomy" id="3476"/>
    <lineage>
        <taxon>Eukaryota</taxon>
        <taxon>Viridiplantae</taxon>
        <taxon>Streptophyta</taxon>
        <taxon>Embryophyta</taxon>
        <taxon>Tracheophyta</taxon>
        <taxon>Spermatophyta</taxon>
        <taxon>Magnoliopsida</taxon>
        <taxon>eudicotyledons</taxon>
        <taxon>Gunneridae</taxon>
        <taxon>Pentapetalae</taxon>
        <taxon>rosids</taxon>
        <taxon>fabids</taxon>
        <taxon>Rosales</taxon>
        <taxon>Cannabaceae</taxon>
        <taxon>Parasponia</taxon>
    </lineage>
</organism>
<accession>A0A2P5BEE5</accession>
<dbReference type="OrthoDB" id="10288999at2759"/>
<sequence length="124" mass="14446">KKKLPARVSNVSSTLMKRHNNLELQAMLLNHLNKLSIAFPIVLKRPIFLHQAPPCIHHDSFNSRTLQGHKTSIHGSWLVQVPSMSHRIQRKHHENRHSRVVFRCMRTGECMEFFSLLTCEGLFM</sequence>
<evidence type="ECO:0000313" key="2">
    <source>
        <dbReference type="Proteomes" id="UP000237105"/>
    </source>
</evidence>
<proteinExistence type="predicted"/>
<name>A0A2P5BEE5_PARAD</name>
<keyword evidence="2" id="KW-1185">Reference proteome</keyword>
<feature type="non-terminal residue" evidence="1">
    <location>
        <position position="1"/>
    </location>
</feature>
<comment type="caution">
    <text evidence="1">The sequence shown here is derived from an EMBL/GenBank/DDBJ whole genome shotgun (WGS) entry which is preliminary data.</text>
</comment>
<protein>
    <submittedName>
        <fullName evidence="1">Uncharacterized protein</fullName>
    </submittedName>
</protein>
<dbReference type="Proteomes" id="UP000237105">
    <property type="component" value="Unassembled WGS sequence"/>
</dbReference>
<evidence type="ECO:0000313" key="1">
    <source>
        <dbReference type="EMBL" id="PON47158.1"/>
    </source>
</evidence>
<dbReference type="AlphaFoldDB" id="A0A2P5BEE5"/>
<reference evidence="2" key="1">
    <citation type="submission" date="2016-06" db="EMBL/GenBank/DDBJ databases">
        <title>Parallel loss of symbiosis genes in relatives of nitrogen-fixing non-legume Parasponia.</title>
        <authorList>
            <person name="Van Velzen R."/>
            <person name="Holmer R."/>
            <person name="Bu F."/>
            <person name="Rutten L."/>
            <person name="Van Zeijl A."/>
            <person name="Liu W."/>
            <person name="Santuari L."/>
            <person name="Cao Q."/>
            <person name="Sharma T."/>
            <person name="Shen D."/>
            <person name="Roswanjaya Y."/>
            <person name="Wardhani T."/>
            <person name="Kalhor M.S."/>
            <person name="Jansen J."/>
            <person name="Van den Hoogen J."/>
            <person name="Gungor B."/>
            <person name="Hartog M."/>
            <person name="Hontelez J."/>
            <person name="Verver J."/>
            <person name="Yang W.-C."/>
            <person name="Schijlen E."/>
            <person name="Repin R."/>
            <person name="Schilthuizen M."/>
            <person name="Schranz E."/>
            <person name="Heidstra R."/>
            <person name="Miyata K."/>
            <person name="Fedorova E."/>
            <person name="Kohlen W."/>
            <person name="Bisseling T."/>
            <person name="Smit S."/>
            <person name="Geurts R."/>
        </authorList>
    </citation>
    <scope>NUCLEOTIDE SEQUENCE [LARGE SCALE GENOMIC DNA]</scope>
    <source>
        <strain evidence="2">cv. WU1-14</strain>
    </source>
</reference>